<keyword evidence="3" id="KW-1185">Reference proteome</keyword>
<name>A0A9P5YG19_9AGAR</name>
<dbReference type="OrthoDB" id="1915375at2759"/>
<dbReference type="Proteomes" id="UP000807353">
    <property type="component" value="Unassembled WGS sequence"/>
</dbReference>
<evidence type="ECO:0000256" key="1">
    <source>
        <dbReference type="SAM" id="MobiDB-lite"/>
    </source>
</evidence>
<dbReference type="Pfam" id="PF11969">
    <property type="entry name" value="DcpS_C"/>
    <property type="match status" value="1"/>
</dbReference>
<comment type="caution">
    <text evidence="2">The sequence shown here is derived from an EMBL/GenBank/DDBJ whole genome shotgun (WGS) entry which is preliminary data.</text>
</comment>
<gene>
    <name evidence="2" type="ORF">BDZ94DRAFT_1249815</name>
</gene>
<sequence>MQPSVPMKIPVRQMSTQGGAPASLTRLLKEPTYSTQKLKLEDQRKKFKDDPNAISDLKAYENSDENHEFVVLKGLISPAMVGTEDPTAPGHIWKKTDTFFTDFEKWYPHRVISQSADSLIICNLSSHDTRQYTSEVDPEGKDKQKSAGMSYFHFLVIPRQKVYNIVSVDDTNVIQEMISHFESAWNDGQGAPKFIEAIDEALDRRAKAVLEGYKAEPSTVDKRTEEFEKIMITVREDAATFAQKLVNVKHSDFVHGFHAAPDASIGHLHMHVILAPSEFRIHSTGEHDWKTIPARAAMAVIRWEKTRAFFHGLIRVGKA</sequence>
<dbReference type="AlphaFoldDB" id="A0A9P5YG19"/>
<dbReference type="Gene3D" id="3.30.428.10">
    <property type="entry name" value="HIT-like"/>
    <property type="match status" value="1"/>
</dbReference>
<evidence type="ECO:0000313" key="2">
    <source>
        <dbReference type="EMBL" id="KAF9467191.1"/>
    </source>
</evidence>
<protein>
    <submittedName>
        <fullName evidence="2">Uncharacterized protein</fullName>
    </submittedName>
</protein>
<dbReference type="SUPFAM" id="SSF54197">
    <property type="entry name" value="HIT-like"/>
    <property type="match status" value="1"/>
</dbReference>
<reference evidence="2" key="1">
    <citation type="submission" date="2020-11" db="EMBL/GenBank/DDBJ databases">
        <authorList>
            <consortium name="DOE Joint Genome Institute"/>
            <person name="Ahrendt S."/>
            <person name="Riley R."/>
            <person name="Andreopoulos W."/>
            <person name="Labutti K."/>
            <person name="Pangilinan J."/>
            <person name="Ruiz-Duenas F.J."/>
            <person name="Barrasa J.M."/>
            <person name="Sanchez-Garcia M."/>
            <person name="Camarero S."/>
            <person name="Miyauchi S."/>
            <person name="Serrano A."/>
            <person name="Linde D."/>
            <person name="Babiker R."/>
            <person name="Drula E."/>
            <person name="Ayuso-Fernandez I."/>
            <person name="Pacheco R."/>
            <person name="Padilla G."/>
            <person name="Ferreira P."/>
            <person name="Barriuso J."/>
            <person name="Kellner H."/>
            <person name="Castanera R."/>
            <person name="Alfaro M."/>
            <person name="Ramirez L."/>
            <person name="Pisabarro A.G."/>
            <person name="Kuo A."/>
            <person name="Tritt A."/>
            <person name="Lipzen A."/>
            <person name="He G."/>
            <person name="Yan M."/>
            <person name="Ng V."/>
            <person name="Cullen D."/>
            <person name="Martin F."/>
            <person name="Rosso M.-N."/>
            <person name="Henrissat B."/>
            <person name="Hibbett D."/>
            <person name="Martinez A.T."/>
            <person name="Grigoriev I.V."/>
        </authorList>
    </citation>
    <scope>NUCLEOTIDE SEQUENCE</scope>
    <source>
        <strain evidence="2">CBS 247.69</strain>
    </source>
</reference>
<proteinExistence type="predicted"/>
<evidence type="ECO:0000313" key="3">
    <source>
        <dbReference type="Proteomes" id="UP000807353"/>
    </source>
</evidence>
<accession>A0A9P5YG19</accession>
<feature type="region of interest" description="Disordered" evidence="1">
    <location>
        <begin position="1"/>
        <end position="23"/>
    </location>
</feature>
<dbReference type="InterPro" id="IPR036265">
    <property type="entry name" value="HIT-like_sf"/>
</dbReference>
<organism evidence="2 3">
    <name type="scientific">Collybia nuda</name>
    <dbReference type="NCBI Taxonomy" id="64659"/>
    <lineage>
        <taxon>Eukaryota</taxon>
        <taxon>Fungi</taxon>
        <taxon>Dikarya</taxon>
        <taxon>Basidiomycota</taxon>
        <taxon>Agaricomycotina</taxon>
        <taxon>Agaricomycetes</taxon>
        <taxon>Agaricomycetidae</taxon>
        <taxon>Agaricales</taxon>
        <taxon>Tricholomatineae</taxon>
        <taxon>Clitocybaceae</taxon>
        <taxon>Collybia</taxon>
    </lineage>
</organism>
<dbReference type="EMBL" id="MU150238">
    <property type="protein sequence ID" value="KAF9467191.1"/>
    <property type="molecule type" value="Genomic_DNA"/>
</dbReference>